<feature type="compositionally biased region" description="Basic and acidic residues" evidence="1">
    <location>
        <begin position="178"/>
        <end position="193"/>
    </location>
</feature>
<dbReference type="EMBL" id="JADCNL010000001">
    <property type="protein sequence ID" value="KAG0497839.1"/>
    <property type="molecule type" value="Genomic_DNA"/>
</dbReference>
<gene>
    <name evidence="2" type="ORF">HPP92_002530</name>
</gene>
<name>A0A835RTK5_VANPL</name>
<accession>A0A835RTK5</accession>
<keyword evidence="3" id="KW-1185">Reference proteome</keyword>
<reference evidence="2 3" key="1">
    <citation type="journal article" date="2020" name="Nat. Food">
        <title>A phased Vanilla planifolia genome enables genetic improvement of flavour and production.</title>
        <authorList>
            <person name="Hasing T."/>
            <person name="Tang H."/>
            <person name="Brym M."/>
            <person name="Khazi F."/>
            <person name="Huang T."/>
            <person name="Chambers A.H."/>
        </authorList>
    </citation>
    <scope>NUCLEOTIDE SEQUENCE [LARGE SCALE GENOMIC DNA]</scope>
    <source>
        <tissue evidence="2">Leaf</tissue>
    </source>
</reference>
<feature type="compositionally biased region" description="Acidic residues" evidence="1">
    <location>
        <begin position="167"/>
        <end position="177"/>
    </location>
</feature>
<sequence>MSGPKTRAASSSATAASEVEEMLRAAEDELLLGLRVGSHTISSSSSSLDSDLTRRFEALKSPCVPTDRKSTTSRSRPSESRRKPLIGTDRDAIDEADLMARFAALKGPIRSDSPLQPTPAADLIKDREDSVVDDESEDGEGEGGVSKKEVDQMMQWAMDSARLDPSISDEDVQEEDDDKLKSSEEEEEKEKKKGMAKRKPAGKWLSLFR</sequence>
<feature type="compositionally biased region" description="Acidic residues" evidence="1">
    <location>
        <begin position="131"/>
        <end position="141"/>
    </location>
</feature>
<feature type="compositionally biased region" description="Basic and acidic residues" evidence="1">
    <location>
        <begin position="66"/>
        <end position="92"/>
    </location>
</feature>
<feature type="region of interest" description="Disordered" evidence="1">
    <location>
        <begin position="39"/>
        <end position="92"/>
    </location>
</feature>
<protein>
    <submittedName>
        <fullName evidence="2">Uncharacterized protein</fullName>
    </submittedName>
</protein>
<evidence type="ECO:0000256" key="1">
    <source>
        <dbReference type="SAM" id="MobiDB-lite"/>
    </source>
</evidence>
<dbReference type="OrthoDB" id="19679at2759"/>
<feature type="region of interest" description="Disordered" evidence="1">
    <location>
        <begin position="105"/>
        <end position="209"/>
    </location>
</feature>
<organism evidence="2 3">
    <name type="scientific">Vanilla planifolia</name>
    <name type="common">Vanilla</name>
    <dbReference type="NCBI Taxonomy" id="51239"/>
    <lineage>
        <taxon>Eukaryota</taxon>
        <taxon>Viridiplantae</taxon>
        <taxon>Streptophyta</taxon>
        <taxon>Embryophyta</taxon>
        <taxon>Tracheophyta</taxon>
        <taxon>Spermatophyta</taxon>
        <taxon>Magnoliopsida</taxon>
        <taxon>Liliopsida</taxon>
        <taxon>Asparagales</taxon>
        <taxon>Orchidaceae</taxon>
        <taxon>Vanilloideae</taxon>
        <taxon>Vanilleae</taxon>
        <taxon>Vanilla</taxon>
    </lineage>
</organism>
<evidence type="ECO:0000313" key="2">
    <source>
        <dbReference type="EMBL" id="KAG0497839.1"/>
    </source>
</evidence>
<comment type="caution">
    <text evidence="2">The sequence shown here is derived from an EMBL/GenBank/DDBJ whole genome shotgun (WGS) entry which is preliminary data.</text>
</comment>
<feature type="region of interest" description="Disordered" evidence="1">
    <location>
        <begin position="1"/>
        <end position="21"/>
    </location>
</feature>
<proteinExistence type="predicted"/>
<evidence type="ECO:0000313" key="3">
    <source>
        <dbReference type="Proteomes" id="UP000636800"/>
    </source>
</evidence>
<dbReference type="Proteomes" id="UP000636800">
    <property type="component" value="Chromosome 1"/>
</dbReference>
<dbReference type="AlphaFoldDB" id="A0A835RTK5"/>
<feature type="compositionally biased region" description="Low complexity" evidence="1">
    <location>
        <begin position="8"/>
        <end position="17"/>
    </location>
</feature>